<evidence type="ECO:0000313" key="4">
    <source>
        <dbReference type="Proteomes" id="UP001381693"/>
    </source>
</evidence>
<name>A0AAN9AEL5_HALRR</name>
<dbReference type="EMBL" id="JAXCGZ010004500">
    <property type="protein sequence ID" value="KAK7081712.1"/>
    <property type="molecule type" value="Genomic_DNA"/>
</dbReference>
<feature type="domain" description="PDZ" evidence="2">
    <location>
        <begin position="1"/>
        <end position="48"/>
    </location>
</feature>
<feature type="region of interest" description="Disordered" evidence="1">
    <location>
        <begin position="144"/>
        <end position="189"/>
    </location>
</feature>
<organism evidence="3 4">
    <name type="scientific">Halocaridina rubra</name>
    <name type="common">Hawaiian red shrimp</name>
    <dbReference type="NCBI Taxonomy" id="373956"/>
    <lineage>
        <taxon>Eukaryota</taxon>
        <taxon>Metazoa</taxon>
        <taxon>Ecdysozoa</taxon>
        <taxon>Arthropoda</taxon>
        <taxon>Crustacea</taxon>
        <taxon>Multicrustacea</taxon>
        <taxon>Malacostraca</taxon>
        <taxon>Eumalacostraca</taxon>
        <taxon>Eucarida</taxon>
        <taxon>Decapoda</taxon>
        <taxon>Pleocyemata</taxon>
        <taxon>Caridea</taxon>
        <taxon>Atyoidea</taxon>
        <taxon>Atyidae</taxon>
        <taxon>Halocaridina</taxon>
    </lineage>
</organism>
<feature type="region of interest" description="Disordered" evidence="1">
    <location>
        <begin position="292"/>
        <end position="341"/>
    </location>
</feature>
<protein>
    <recommendedName>
        <fullName evidence="2">PDZ domain-containing protein</fullName>
    </recommendedName>
</protein>
<feature type="non-terminal residue" evidence="3">
    <location>
        <position position="669"/>
    </location>
</feature>
<gene>
    <name evidence="3" type="ORF">SK128_015109</name>
</gene>
<dbReference type="SUPFAM" id="SSF50156">
    <property type="entry name" value="PDZ domain-like"/>
    <property type="match status" value="1"/>
</dbReference>
<feature type="compositionally biased region" description="Low complexity" evidence="1">
    <location>
        <begin position="656"/>
        <end position="669"/>
    </location>
</feature>
<dbReference type="AlphaFoldDB" id="A0AAN9AEL5"/>
<evidence type="ECO:0000313" key="3">
    <source>
        <dbReference type="EMBL" id="KAK7081712.1"/>
    </source>
</evidence>
<dbReference type="Proteomes" id="UP001381693">
    <property type="component" value="Unassembled WGS sequence"/>
</dbReference>
<feature type="region of interest" description="Disordered" evidence="1">
    <location>
        <begin position="385"/>
        <end position="414"/>
    </location>
</feature>
<accession>A0AAN9AEL5</accession>
<feature type="region of interest" description="Disordered" evidence="1">
    <location>
        <begin position="431"/>
        <end position="479"/>
    </location>
</feature>
<comment type="caution">
    <text evidence="3">The sequence shown here is derived from an EMBL/GenBank/DDBJ whole genome shotgun (WGS) entry which is preliminary data.</text>
</comment>
<evidence type="ECO:0000259" key="2">
    <source>
        <dbReference type="PROSITE" id="PS50106"/>
    </source>
</evidence>
<feature type="compositionally biased region" description="Low complexity" evidence="1">
    <location>
        <begin position="403"/>
        <end position="414"/>
    </location>
</feature>
<proteinExistence type="predicted"/>
<dbReference type="InterPro" id="IPR001478">
    <property type="entry name" value="PDZ"/>
</dbReference>
<reference evidence="3 4" key="1">
    <citation type="submission" date="2023-11" db="EMBL/GenBank/DDBJ databases">
        <title>Halocaridina rubra genome assembly.</title>
        <authorList>
            <person name="Smith C."/>
        </authorList>
    </citation>
    <scope>NUCLEOTIDE SEQUENCE [LARGE SCALE GENOMIC DNA]</scope>
    <source>
        <strain evidence="3">EP-1</strain>
        <tissue evidence="3">Whole</tissue>
    </source>
</reference>
<dbReference type="InterPro" id="IPR036034">
    <property type="entry name" value="PDZ_sf"/>
</dbReference>
<dbReference type="PROSITE" id="PS50106">
    <property type="entry name" value="PDZ"/>
    <property type="match status" value="1"/>
</dbReference>
<feature type="compositionally biased region" description="Basic and acidic residues" evidence="1">
    <location>
        <begin position="311"/>
        <end position="322"/>
    </location>
</feature>
<dbReference type="Pfam" id="PF00595">
    <property type="entry name" value="PDZ"/>
    <property type="match status" value="1"/>
</dbReference>
<evidence type="ECO:0000256" key="1">
    <source>
        <dbReference type="SAM" id="MobiDB-lite"/>
    </source>
</evidence>
<dbReference type="Gene3D" id="2.30.42.10">
    <property type="match status" value="1"/>
</dbReference>
<feature type="compositionally biased region" description="Polar residues" evidence="1">
    <location>
        <begin position="171"/>
        <end position="187"/>
    </location>
</feature>
<feature type="region of interest" description="Disordered" evidence="1">
    <location>
        <begin position="647"/>
        <end position="669"/>
    </location>
</feature>
<sequence>MSYGNFLHTGDRILEVEGTDLRGATHEKAVEVIKKTGNPVTFVVQSLVQWTPANSAPPSRDVSRLGIHAPHSVTPARTPTPELIQVSRTPPSAPSTASNLSSGLEISLQADKVHPCGTVCSAGLLRESTNSKTSFRNVSVLSKDNDNSEYDIPGSESPVHARDCKSFRSGHPSSSDPLNDSVSQSHPSSRDIILADPPAAFFSASSSSFSSSAMYSSSSFYSIGTSKYGCFTMADASTTTTTSTTVSPIFPITTHTTTTSTTTTFLPLIPSGIYHHTTHTVAAAFMLPPQASTPLSEGSSLQLQQQEEALPTEKRHPPDPRDTFPGGPPIPETSTPIHELYPEPVRFVPESPIAEPEDPDPLVNPYYYYARAALAHWHIRAQRTQSEPIESKGDGYVSDQENSTSSSSGSSTASRRFFSLRSCATNSFIQTSRASETKLDTPPSDGPLMDTPPSDIPTLDNSPQDDLPEANVMGNDIPLPESVERDVYKEPNKSEPKIDSKIINFCETAQIDLQSKSTFIYYCDSVQVDSLPCESIQNNSEDSEPEVSDAQTENVVIKMPLKDVKSECVESITPVIVPTCTSEYIDSVESDRKPRSLPLLSIPVEPSVDDPPVGTYTYDWRTDPHLYQGLWCVQGSVSEHLAAQVPTQPVSPYDSPAFTPTANTPTTEQ</sequence>
<feature type="compositionally biased region" description="Low complexity" evidence="1">
    <location>
        <begin position="295"/>
        <end position="308"/>
    </location>
</feature>
<keyword evidence="4" id="KW-1185">Reference proteome</keyword>